<dbReference type="PANTHER" id="PTHR10704:SF4">
    <property type="entry name" value="CARBOHYDRATE SULFOTRANSFERASE 6"/>
    <property type="match status" value="1"/>
</dbReference>
<keyword evidence="4" id="KW-1185">Reference proteome</keyword>
<dbReference type="EMBL" id="CATNWA010015119">
    <property type="protein sequence ID" value="CAI9579695.1"/>
    <property type="molecule type" value="Genomic_DNA"/>
</dbReference>
<evidence type="ECO:0000313" key="4">
    <source>
        <dbReference type="Proteomes" id="UP001162483"/>
    </source>
</evidence>
<dbReference type="InterPro" id="IPR000863">
    <property type="entry name" value="Sulfotransferase_dom"/>
</dbReference>
<dbReference type="Pfam" id="PF00685">
    <property type="entry name" value="Sulfotransfer_1"/>
    <property type="match status" value="1"/>
</dbReference>
<name>A0ABN9E475_9NEOB</name>
<organism evidence="3 4">
    <name type="scientific">Staurois parvus</name>
    <dbReference type="NCBI Taxonomy" id="386267"/>
    <lineage>
        <taxon>Eukaryota</taxon>
        <taxon>Metazoa</taxon>
        <taxon>Chordata</taxon>
        <taxon>Craniata</taxon>
        <taxon>Vertebrata</taxon>
        <taxon>Euteleostomi</taxon>
        <taxon>Amphibia</taxon>
        <taxon>Batrachia</taxon>
        <taxon>Anura</taxon>
        <taxon>Neobatrachia</taxon>
        <taxon>Ranoidea</taxon>
        <taxon>Ranidae</taxon>
        <taxon>Staurois</taxon>
    </lineage>
</organism>
<sequence>MEKRHEKQIHILILSSWRSGSSFLGQILNHHPSVFYVYEPARMVWVKFPREKASLLHYPVRDLLHSLFNCDMSPLHDYLPRNGRYITDLHFWSESRALCSPPACESFAMDTEYDRPSCFQRCGHAPLEKMTQACKVHKHVVLKTVRVFDLGVLLPLLQDTKLDLRIVHLVRDPRAVAFSRLSFPLKDEDLIVVRDTENWENKQGAPNVTNVMANICRAQVAINEFSKKVDISLPGFYMLVRHEDLARKPLSTVEKIYNFAGLSLTENLKDWLYNVTHQRRPTQTRFMSFAENSKQVIQKWRDGLDHRLVQEIQEQCEKAMEVFGYIPVRTMKEQRDLKFNVMTDVKDNQ</sequence>
<dbReference type="PANTHER" id="PTHR10704">
    <property type="entry name" value="CARBOHYDRATE SULFOTRANSFERASE"/>
    <property type="match status" value="1"/>
</dbReference>
<evidence type="ECO:0000256" key="1">
    <source>
        <dbReference type="RuleBase" id="RU361155"/>
    </source>
</evidence>
<reference evidence="3" key="1">
    <citation type="submission" date="2023-05" db="EMBL/GenBank/DDBJ databases">
        <authorList>
            <person name="Stuckert A."/>
        </authorList>
    </citation>
    <scope>NUCLEOTIDE SEQUENCE</scope>
</reference>
<evidence type="ECO:0000313" key="3">
    <source>
        <dbReference type="EMBL" id="CAI9579695.1"/>
    </source>
</evidence>
<dbReference type="InterPro" id="IPR051135">
    <property type="entry name" value="Gal/GlcNAc/GalNAc_ST"/>
</dbReference>
<dbReference type="Proteomes" id="UP001162483">
    <property type="component" value="Unassembled WGS sequence"/>
</dbReference>
<protein>
    <recommendedName>
        <fullName evidence="1">Sulfotransferase</fullName>
        <ecNumber evidence="1">2.8.2.-</ecNumber>
    </recommendedName>
</protein>
<dbReference type="InterPro" id="IPR027417">
    <property type="entry name" value="P-loop_NTPase"/>
</dbReference>
<dbReference type="EC" id="2.8.2.-" evidence="1"/>
<evidence type="ECO:0000259" key="2">
    <source>
        <dbReference type="Pfam" id="PF00685"/>
    </source>
</evidence>
<accession>A0ABN9E475</accession>
<proteinExistence type="inferred from homology"/>
<feature type="domain" description="Sulfotransferase" evidence="2">
    <location>
        <begin position="10"/>
        <end position="322"/>
    </location>
</feature>
<comment type="caution">
    <text evidence="3">The sequence shown here is derived from an EMBL/GenBank/DDBJ whole genome shotgun (WGS) entry which is preliminary data.</text>
</comment>
<dbReference type="SUPFAM" id="SSF52540">
    <property type="entry name" value="P-loop containing nucleoside triphosphate hydrolases"/>
    <property type="match status" value="1"/>
</dbReference>
<dbReference type="Gene3D" id="3.40.50.300">
    <property type="entry name" value="P-loop containing nucleotide triphosphate hydrolases"/>
    <property type="match status" value="1"/>
</dbReference>
<comment type="similarity">
    <text evidence="1">Belongs to the sulfotransferase 1 family.</text>
</comment>
<gene>
    <name evidence="3" type="ORF">SPARVUS_LOCUS9143021</name>
</gene>
<keyword evidence="1" id="KW-0808">Transferase</keyword>